<dbReference type="EMBL" id="AYKW01000034">
    <property type="protein sequence ID" value="PIL26954.1"/>
    <property type="molecule type" value="Genomic_DNA"/>
</dbReference>
<keyword evidence="3" id="KW-1185">Reference proteome</keyword>
<comment type="caution">
    <text evidence="2">The sequence shown here is derived from an EMBL/GenBank/DDBJ whole genome shotgun (WGS) entry which is preliminary data.</text>
</comment>
<evidence type="ECO:0000313" key="3">
    <source>
        <dbReference type="Proteomes" id="UP000230002"/>
    </source>
</evidence>
<dbReference type="AlphaFoldDB" id="A0A2G8RZN8"/>
<reference evidence="2 3" key="1">
    <citation type="journal article" date="2015" name="Sci. Rep.">
        <title>Chromosome-level genome map provides insights into diverse defense mechanisms in the medicinal fungus Ganoderma sinense.</title>
        <authorList>
            <person name="Zhu Y."/>
            <person name="Xu J."/>
            <person name="Sun C."/>
            <person name="Zhou S."/>
            <person name="Xu H."/>
            <person name="Nelson D.R."/>
            <person name="Qian J."/>
            <person name="Song J."/>
            <person name="Luo H."/>
            <person name="Xiang L."/>
            <person name="Li Y."/>
            <person name="Xu Z."/>
            <person name="Ji A."/>
            <person name="Wang L."/>
            <person name="Lu S."/>
            <person name="Hayward A."/>
            <person name="Sun W."/>
            <person name="Li X."/>
            <person name="Schwartz D.C."/>
            <person name="Wang Y."/>
            <person name="Chen S."/>
        </authorList>
    </citation>
    <scope>NUCLEOTIDE SEQUENCE [LARGE SCALE GENOMIC DNA]</scope>
    <source>
        <strain evidence="2 3">ZZ0214-1</strain>
    </source>
</reference>
<dbReference type="OrthoDB" id="10521039at2759"/>
<gene>
    <name evidence="2" type="ORF">GSI_10092</name>
</gene>
<accession>A0A2G8RZN8</accession>
<feature type="region of interest" description="Disordered" evidence="1">
    <location>
        <begin position="167"/>
        <end position="189"/>
    </location>
</feature>
<sequence>MIGVFFSVPAATDAVRVQYLTSHVVDPVLGCSPTDNTPPDLELILLMVLNATDLVFVTYAIIRAKRGISDSDTDALGAISVFRAFLPSVLVSHFLLDLQEAHQRKVVVLASRSSLETSSSDSRDSFARQLPAALGALGATIDPADWDLPDDGFEDIDVGEDAHAAFSAQRRVHPADGGFTQGSGSMFTS</sequence>
<organism evidence="2 3">
    <name type="scientific">Ganoderma sinense ZZ0214-1</name>
    <dbReference type="NCBI Taxonomy" id="1077348"/>
    <lineage>
        <taxon>Eukaryota</taxon>
        <taxon>Fungi</taxon>
        <taxon>Dikarya</taxon>
        <taxon>Basidiomycota</taxon>
        <taxon>Agaricomycotina</taxon>
        <taxon>Agaricomycetes</taxon>
        <taxon>Polyporales</taxon>
        <taxon>Polyporaceae</taxon>
        <taxon>Ganoderma</taxon>
    </lineage>
</organism>
<dbReference type="Proteomes" id="UP000230002">
    <property type="component" value="Unassembled WGS sequence"/>
</dbReference>
<name>A0A2G8RZN8_9APHY</name>
<evidence type="ECO:0000313" key="2">
    <source>
        <dbReference type="EMBL" id="PIL26954.1"/>
    </source>
</evidence>
<proteinExistence type="predicted"/>
<evidence type="ECO:0000256" key="1">
    <source>
        <dbReference type="SAM" id="MobiDB-lite"/>
    </source>
</evidence>
<protein>
    <submittedName>
        <fullName evidence="2">Uncharacterized protein</fullName>
    </submittedName>
</protein>